<evidence type="ECO:0000256" key="4">
    <source>
        <dbReference type="PROSITE-ProRule" id="PRU00335"/>
    </source>
</evidence>
<accession>A0A369MKR6</accession>
<reference evidence="8 9" key="1">
    <citation type="journal article" date="2018" name="Elife">
        <title>Discovery and characterization of a prevalent human gut bacterial enzyme sufficient for the inactivation of a family of plant toxins.</title>
        <authorList>
            <person name="Koppel N."/>
            <person name="Bisanz J.E."/>
            <person name="Pandelia M.E."/>
            <person name="Turnbaugh P.J."/>
            <person name="Balskus E.P."/>
        </authorList>
    </citation>
    <scope>NUCLEOTIDE SEQUENCE [LARGE SCALE GENOMIC DNA]</scope>
    <source>
        <strain evidence="7 8">MR1 #12</strain>
        <strain evidence="6 9">W1 BHI 6</strain>
    </source>
</reference>
<dbReference type="RefSeq" id="WP_114516493.1">
    <property type="nucleotide sequence ID" value="NZ_CP089333.1"/>
</dbReference>
<dbReference type="Pfam" id="PF00440">
    <property type="entry name" value="TetR_N"/>
    <property type="match status" value="1"/>
</dbReference>
<dbReference type="EMBL" id="PPTX01000013">
    <property type="protein sequence ID" value="RDB79024.1"/>
    <property type="molecule type" value="Genomic_DNA"/>
</dbReference>
<evidence type="ECO:0000256" key="2">
    <source>
        <dbReference type="ARBA" id="ARBA00023125"/>
    </source>
</evidence>
<dbReference type="Proteomes" id="UP000253970">
    <property type="component" value="Unassembled WGS sequence"/>
</dbReference>
<dbReference type="Gene3D" id="1.10.357.10">
    <property type="entry name" value="Tetracycline Repressor, domain 2"/>
    <property type="match status" value="1"/>
</dbReference>
<dbReference type="InterPro" id="IPR009057">
    <property type="entry name" value="Homeodomain-like_sf"/>
</dbReference>
<keyword evidence="2 4" id="KW-0238">DNA-binding</keyword>
<evidence type="ECO:0000256" key="3">
    <source>
        <dbReference type="ARBA" id="ARBA00023163"/>
    </source>
</evidence>
<feature type="domain" description="HTH tetR-type" evidence="5">
    <location>
        <begin position="6"/>
        <end position="66"/>
    </location>
</feature>
<dbReference type="AlphaFoldDB" id="A0A369MKR6"/>
<comment type="caution">
    <text evidence="6">The sequence shown here is derived from an EMBL/GenBank/DDBJ whole genome shotgun (WGS) entry which is preliminary data.</text>
</comment>
<feature type="DNA-binding region" description="H-T-H motif" evidence="4">
    <location>
        <begin position="29"/>
        <end position="48"/>
    </location>
</feature>
<sequence>MGNKPVISKQQILDTAFAIASESGLSGLSIREVARACNVAVGTVYNSYPTKYDLVNDVVGRFWNEALADSMPGAIAGDDFIGFCEGLALQLSGALARFRDDWLTEVAALDAKGLASARKREEACFAHIRRGLVVALERDPNVAHDRLLGALAPEPLCAFVWGSMLSSIKRGDPRCETLFALLRRTLYEPPFA</sequence>
<dbReference type="GO" id="GO:0003700">
    <property type="term" value="F:DNA-binding transcription factor activity"/>
    <property type="evidence" value="ECO:0007669"/>
    <property type="project" value="TreeGrafter"/>
</dbReference>
<protein>
    <submittedName>
        <fullName evidence="6">TetR/AcrR family transcriptional regulator</fullName>
    </submittedName>
</protein>
<evidence type="ECO:0000313" key="6">
    <source>
        <dbReference type="EMBL" id="RDB71292.1"/>
    </source>
</evidence>
<evidence type="ECO:0000313" key="7">
    <source>
        <dbReference type="EMBL" id="RDB79024.1"/>
    </source>
</evidence>
<gene>
    <name evidence="7" type="ORF">C1872_09315</name>
    <name evidence="6" type="ORF">C1875_06300</name>
</gene>
<evidence type="ECO:0000313" key="9">
    <source>
        <dbReference type="Proteomes" id="UP000253970"/>
    </source>
</evidence>
<keyword evidence="3" id="KW-0804">Transcription</keyword>
<name>A0A369MKR6_EGGLN</name>
<dbReference type="InterPro" id="IPR001647">
    <property type="entry name" value="HTH_TetR"/>
</dbReference>
<dbReference type="Proteomes" id="UP000253752">
    <property type="component" value="Unassembled WGS sequence"/>
</dbReference>
<dbReference type="PANTHER" id="PTHR30055">
    <property type="entry name" value="HTH-TYPE TRANSCRIPTIONAL REGULATOR RUTR"/>
    <property type="match status" value="1"/>
</dbReference>
<dbReference type="InterPro" id="IPR050109">
    <property type="entry name" value="HTH-type_TetR-like_transc_reg"/>
</dbReference>
<evidence type="ECO:0000256" key="1">
    <source>
        <dbReference type="ARBA" id="ARBA00023015"/>
    </source>
</evidence>
<proteinExistence type="predicted"/>
<dbReference type="PROSITE" id="PS50977">
    <property type="entry name" value="HTH_TETR_2"/>
    <property type="match status" value="1"/>
</dbReference>
<organism evidence="6 9">
    <name type="scientific">Eggerthella lenta</name>
    <name type="common">Eubacterium lentum</name>
    <dbReference type="NCBI Taxonomy" id="84112"/>
    <lineage>
        <taxon>Bacteria</taxon>
        <taxon>Bacillati</taxon>
        <taxon>Actinomycetota</taxon>
        <taxon>Coriobacteriia</taxon>
        <taxon>Eggerthellales</taxon>
        <taxon>Eggerthellaceae</taxon>
        <taxon>Eggerthella</taxon>
    </lineage>
</organism>
<dbReference type="PANTHER" id="PTHR30055:SF234">
    <property type="entry name" value="HTH-TYPE TRANSCRIPTIONAL REGULATOR BETI"/>
    <property type="match status" value="1"/>
</dbReference>
<dbReference type="SUPFAM" id="SSF46689">
    <property type="entry name" value="Homeodomain-like"/>
    <property type="match status" value="1"/>
</dbReference>
<keyword evidence="1" id="KW-0805">Transcription regulation</keyword>
<dbReference type="GO" id="GO:0000976">
    <property type="term" value="F:transcription cis-regulatory region binding"/>
    <property type="evidence" value="ECO:0007669"/>
    <property type="project" value="TreeGrafter"/>
</dbReference>
<evidence type="ECO:0000259" key="5">
    <source>
        <dbReference type="PROSITE" id="PS50977"/>
    </source>
</evidence>
<evidence type="ECO:0000313" key="8">
    <source>
        <dbReference type="Proteomes" id="UP000253752"/>
    </source>
</evidence>
<dbReference type="EMBL" id="PPTU01000007">
    <property type="protein sequence ID" value="RDB71292.1"/>
    <property type="molecule type" value="Genomic_DNA"/>
</dbReference>